<feature type="region of interest" description="Disordered" evidence="1">
    <location>
        <begin position="54"/>
        <end position="84"/>
    </location>
</feature>
<accession>A0A7U7J1Q3</accession>
<protein>
    <submittedName>
        <fullName evidence="2">Uncharacterized protein</fullName>
    </submittedName>
</protein>
<gene>
    <name evidence="2" type="ORF">BN874_1370006</name>
</gene>
<sequence>MNGLPLFLSYDFKATRPLTLDGRDYAEGEIIDRTPALTDRLIQQLFQQRRIVPVDPPISLPPPPPVVPAIKVEHEPERRVGNRK</sequence>
<dbReference type="AlphaFoldDB" id="A0A7U7J1Q3"/>
<organism evidence="2 3">
    <name type="scientific">Candidatus Contendobacter odensis Run_B_J11</name>
    <dbReference type="NCBI Taxonomy" id="1400861"/>
    <lineage>
        <taxon>Bacteria</taxon>
        <taxon>Pseudomonadati</taxon>
        <taxon>Pseudomonadota</taxon>
        <taxon>Gammaproteobacteria</taxon>
        <taxon>Candidatus Competibacteraceae</taxon>
        <taxon>Candidatus Contendibacter</taxon>
    </lineage>
</organism>
<feature type="compositionally biased region" description="Basic and acidic residues" evidence="1">
    <location>
        <begin position="71"/>
        <end position="84"/>
    </location>
</feature>
<keyword evidence="3" id="KW-1185">Reference proteome</keyword>
<proteinExistence type="predicted"/>
<dbReference type="Proteomes" id="UP000019184">
    <property type="component" value="Unassembled WGS sequence"/>
</dbReference>
<dbReference type="RefSeq" id="WP_034430903.1">
    <property type="nucleotide sequence ID" value="NZ_CBTK010000043.1"/>
</dbReference>
<evidence type="ECO:0000313" key="2">
    <source>
        <dbReference type="EMBL" id="CDH43841.1"/>
    </source>
</evidence>
<feature type="compositionally biased region" description="Pro residues" evidence="1">
    <location>
        <begin position="54"/>
        <end position="67"/>
    </location>
</feature>
<comment type="caution">
    <text evidence="2">The sequence shown here is derived from an EMBL/GenBank/DDBJ whole genome shotgun (WGS) entry which is preliminary data.</text>
</comment>
<name>A0A7U7J1Q3_9GAMM</name>
<dbReference type="EMBL" id="CBTK010000043">
    <property type="protein sequence ID" value="CDH43841.1"/>
    <property type="molecule type" value="Genomic_DNA"/>
</dbReference>
<evidence type="ECO:0000256" key="1">
    <source>
        <dbReference type="SAM" id="MobiDB-lite"/>
    </source>
</evidence>
<evidence type="ECO:0000313" key="3">
    <source>
        <dbReference type="Proteomes" id="UP000019184"/>
    </source>
</evidence>
<reference evidence="2 3" key="1">
    <citation type="journal article" date="2014" name="ISME J.">
        <title>Candidatus Competibacter-lineage genomes retrieved from metagenomes reveal functional metabolic diversity.</title>
        <authorList>
            <person name="McIlroy S.J."/>
            <person name="Albertsen M."/>
            <person name="Andresen E.K."/>
            <person name="Saunders A.M."/>
            <person name="Kristiansen R."/>
            <person name="Stokholm-Bjerregaard M."/>
            <person name="Nielsen K.L."/>
            <person name="Nielsen P.H."/>
        </authorList>
    </citation>
    <scope>NUCLEOTIDE SEQUENCE [LARGE SCALE GENOMIC DNA]</scope>
    <source>
        <strain evidence="2 3">Run_B_J11</strain>
    </source>
</reference>